<evidence type="ECO:0000313" key="8">
    <source>
        <dbReference type="Proteomes" id="UP000504640"/>
    </source>
</evidence>
<keyword evidence="6" id="KW-0395">Inflammatory response</keyword>
<dbReference type="Gene3D" id="2.60.40.690">
    <property type="entry name" value="Alpha-macroglobulin, receptor-binding domain"/>
    <property type="match status" value="1"/>
</dbReference>
<evidence type="ECO:0000256" key="2">
    <source>
        <dbReference type="ARBA" id="ARBA00022525"/>
    </source>
</evidence>
<reference evidence="9" key="1">
    <citation type="submission" date="2025-08" db="UniProtKB">
        <authorList>
            <consortium name="RefSeq"/>
        </authorList>
    </citation>
    <scope>IDENTIFICATION</scope>
    <source>
        <tissue evidence="9">Blood</tissue>
    </source>
</reference>
<dbReference type="InterPro" id="IPR009048">
    <property type="entry name" value="A-macroglobulin_rcpt-bd"/>
</dbReference>
<evidence type="ECO:0000256" key="1">
    <source>
        <dbReference type="ARBA" id="ARBA00004613"/>
    </source>
</evidence>
<sequence>MQKLELGRHNETHPIAKWLLEKQELGEGFGSTQTTVVALEALTRFRQDVPFESVQDLRVQISAPKRALNVNWQIDDNNAYQQRSAKFLAQDDLEIKASGSGRGTISILTTYHKSPVSWEDSCNRCQLNATLCSVPEENKKGEETFQLRMETRFQDDREATMTIMEVSLLTGFYPNQDDLKRLTSDVERYTFQYETKTSTSDSTVVLYLEKVRKAGCPPPELSHEKNTVLGFRVHRMLQAEFLQAALSTVYDYYEPSRRCSTFYNLPTEQSSLQKICLKDVCRCAEVYKTKLESVGVSASNPYVYYNMQLEDIIKSGMSQVTKEKSQCGVMLEVHPGGPTVQEGPTSACTHTGFSPGTDPATPLSMKKFVSHATCHDSLGLQEQESYLIMGQTSDLQKPSGYSYVLGWETFLMLWPAYRDASKEELWGQLEEFSEYMRTHGCES</sequence>
<dbReference type="PANTHER" id="PTHR11412">
    <property type="entry name" value="MACROGLOBULIN / COMPLEMENT"/>
    <property type="match status" value="1"/>
</dbReference>
<dbReference type="SMART" id="SM01361">
    <property type="entry name" value="A2M_recep"/>
    <property type="match status" value="1"/>
</dbReference>
<dbReference type="PANTHER" id="PTHR11412:SF111">
    <property type="entry name" value="VENOM FACTOR"/>
    <property type="match status" value="1"/>
</dbReference>
<dbReference type="Gene3D" id="1.50.10.20">
    <property type="match status" value="1"/>
</dbReference>
<dbReference type="PROSITE" id="PS50189">
    <property type="entry name" value="NTR"/>
    <property type="match status" value="1"/>
</dbReference>
<evidence type="ECO:0000256" key="6">
    <source>
        <dbReference type="ARBA" id="ARBA00023198"/>
    </source>
</evidence>
<dbReference type="RefSeq" id="XP_032107741.1">
    <property type="nucleotide sequence ID" value="XM_032251850.1"/>
</dbReference>
<protein>
    <submittedName>
        <fullName evidence="9">Complement C3 alpha chain-like isoform X1</fullName>
    </submittedName>
</protein>
<dbReference type="Pfam" id="PF01759">
    <property type="entry name" value="NTR"/>
    <property type="match status" value="1"/>
</dbReference>
<dbReference type="GO" id="GO:0006958">
    <property type="term" value="P:complement activation, classical pathway"/>
    <property type="evidence" value="ECO:0007669"/>
    <property type="project" value="UniProtKB-KW"/>
</dbReference>
<keyword evidence="5" id="KW-1015">Disulfide bond</keyword>
<dbReference type="GO" id="GO:0045087">
    <property type="term" value="P:innate immune response"/>
    <property type="evidence" value="ECO:0007669"/>
    <property type="project" value="UniProtKB-KW"/>
</dbReference>
<dbReference type="GeneID" id="116532587"/>
<keyword evidence="3" id="KW-0399">Innate immunity</keyword>
<accession>A0A6J3FQ62</accession>
<dbReference type="InterPro" id="IPR008930">
    <property type="entry name" value="Terpenoid_cyclase/PrenylTrfase"/>
</dbReference>
<dbReference type="InterPro" id="IPR011626">
    <property type="entry name" value="Alpha-macroglobulin_TED"/>
</dbReference>
<keyword evidence="3" id="KW-0391">Immunity</keyword>
<proteinExistence type="predicted"/>
<keyword evidence="4" id="KW-0180">Complement pathway</keyword>
<dbReference type="SUPFAM" id="SSF50242">
    <property type="entry name" value="TIMP-like"/>
    <property type="match status" value="1"/>
</dbReference>
<dbReference type="Pfam" id="PF07677">
    <property type="entry name" value="A2M_recep"/>
    <property type="match status" value="1"/>
</dbReference>
<dbReference type="SUPFAM" id="SSF48239">
    <property type="entry name" value="Terpenoid cyclases/Protein prenyltransferases"/>
    <property type="match status" value="1"/>
</dbReference>
<dbReference type="GO" id="GO:0006954">
    <property type="term" value="P:inflammatory response"/>
    <property type="evidence" value="ECO:0007669"/>
    <property type="project" value="UniProtKB-KW"/>
</dbReference>
<dbReference type="InterPro" id="IPR036595">
    <property type="entry name" value="A-macroglobulin_rcpt-bd_sf"/>
</dbReference>
<keyword evidence="2" id="KW-0964">Secreted</keyword>
<evidence type="ECO:0000259" key="7">
    <source>
        <dbReference type="PROSITE" id="PS50189"/>
    </source>
</evidence>
<feature type="domain" description="NTR" evidence="7">
    <location>
        <begin position="259"/>
        <end position="441"/>
    </location>
</feature>
<name>A0A6J3FQ62_SAPAP</name>
<dbReference type="InterPro" id="IPR001134">
    <property type="entry name" value="Netrin_domain"/>
</dbReference>
<dbReference type="AlphaFoldDB" id="A0A6J3FQ62"/>
<dbReference type="SUPFAM" id="SSF49410">
    <property type="entry name" value="Alpha-macroglobulin receptor domain"/>
    <property type="match status" value="1"/>
</dbReference>
<dbReference type="Gene3D" id="2.40.50.120">
    <property type="match status" value="1"/>
</dbReference>
<evidence type="ECO:0000256" key="4">
    <source>
        <dbReference type="ARBA" id="ARBA00022875"/>
    </source>
</evidence>
<organism evidence="8 9">
    <name type="scientific">Sapajus apella</name>
    <name type="common">Brown-capped capuchin</name>
    <name type="synonym">Cebus apella</name>
    <dbReference type="NCBI Taxonomy" id="9515"/>
    <lineage>
        <taxon>Eukaryota</taxon>
        <taxon>Metazoa</taxon>
        <taxon>Chordata</taxon>
        <taxon>Craniata</taxon>
        <taxon>Vertebrata</taxon>
        <taxon>Euteleostomi</taxon>
        <taxon>Mammalia</taxon>
        <taxon>Eutheria</taxon>
        <taxon>Euarchontoglires</taxon>
        <taxon>Primates</taxon>
        <taxon>Haplorrhini</taxon>
        <taxon>Platyrrhini</taxon>
        <taxon>Cebidae</taxon>
        <taxon>Cebinae</taxon>
        <taxon>Sapajus</taxon>
    </lineage>
</organism>
<evidence type="ECO:0000313" key="9">
    <source>
        <dbReference type="RefSeq" id="XP_032107741.1"/>
    </source>
</evidence>
<dbReference type="InterPro" id="IPR050473">
    <property type="entry name" value="A2M/Complement_sys"/>
</dbReference>
<comment type="subcellular location">
    <subcellularLocation>
        <location evidence="1">Secreted</location>
    </subcellularLocation>
</comment>
<dbReference type="Pfam" id="PF21308">
    <property type="entry name" value="C3_CUB2"/>
    <property type="match status" value="1"/>
</dbReference>
<dbReference type="SMART" id="SM00643">
    <property type="entry name" value="C345C"/>
    <property type="match status" value="1"/>
</dbReference>
<evidence type="ECO:0000256" key="3">
    <source>
        <dbReference type="ARBA" id="ARBA00022588"/>
    </source>
</evidence>
<evidence type="ECO:0000256" key="5">
    <source>
        <dbReference type="ARBA" id="ARBA00023157"/>
    </source>
</evidence>
<keyword evidence="8" id="KW-1185">Reference proteome</keyword>
<dbReference type="Proteomes" id="UP000504640">
    <property type="component" value="Unplaced"/>
</dbReference>
<dbReference type="GO" id="GO:0005615">
    <property type="term" value="C:extracellular space"/>
    <property type="evidence" value="ECO:0007669"/>
    <property type="project" value="InterPro"/>
</dbReference>
<dbReference type="Pfam" id="PF07678">
    <property type="entry name" value="TED_complement"/>
    <property type="match status" value="1"/>
</dbReference>
<dbReference type="InterPro" id="IPR018933">
    <property type="entry name" value="Netrin_module_non-TIMP"/>
</dbReference>
<gene>
    <name evidence="9" type="primary">LOC116532587</name>
</gene>
<dbReference type="Gene3D" id="2.60.120.1540">
    <property type="match status" value="1"/>
</dbReference>
<dbReference type="InterPro" id="IPR048848">
    <property type="entry name" value="C3_CUB2"/>
</dbReference>
<dbReference type="InterPro" id="IPR008993">
    <property type="entry name" value="TIMP-like_OB-fold"/>
</dbReference>